<keyword evidence="2" id="KW-1133">Transmembrane helix</keyword>
<dbReference type="PANTHER" id="PTHR42085">
    <property type="entry name" value="F-BOX DOMAIN-CONTAINING PROTEIN"/>
    <property type="match status" value="1"/>
</dbReference>
<evidence type="ECO:0000256" key="2">
    <source>
        <dbReference type="SAM" id="Phobius"/>
    </source>
</evidence>
<sequence>MSVPTLLTLPPELRNLIYKYVLTPDTTKNLQYCAGEEGRKAYLSTWTDDAGPNANVEFNKLKYVNRQLYAETAALELVYTHGLVFRRLPGSEPGGATAVRFLLELSPKKCTWLSTIRIQETLPQKESAVRGPHQATLRDSPETMSSLDKICTEHPKLNVQYQPPHWRLSSSDGPAWYHFFFIIGAIYAYLLRDREQSSILTPFVELQIRDSQIVPAAKEWLSAAQPLRAPNLRFYPRLTTLDKDTRNLSLFTIPSAQLDPRVSVRDYKVHIQEWLSNGF</sequence>
<dbReference type="AlphaFoldDB" id="A0A9P4TQ42"/>
<accession>A0A9P4TQ42</accession>
<organism evidence="3 4">
    <name type="scientific">Curvularia kusanoi</name>
    <name type="common">Cochliobolus kusanoi</name>
    <dbReference type="NCBI Taxonomy" id="90978"/>
    <lineage>
        <taxon>Eukaryota</taxon>
        <taxon>Fungi</taxon>
        <taxon>Dikarya</taxon>
        <taxon>Ascomycota</taxon>
        <taxon>Pezizomycotina</taxon>
        <taxon>Dothideomycetes</taxon>
        <taxon>Pleosporomycetidae</taxon>
        <taxon>Pleosporales</taxon>
        <taxon>Pleosporineae</taxon>
        <taxon>Pleosporaceae</taxon>
        <taxon>Curvularia</taxon>
    </lineage>
</organism>
<keyword evidence="2" id="KW-0472">Membrane</keyword>
<dbReference type="Proteomes" id="UP000801428">
    <property type="component" value="Unassembled WGS sequence"/>
</dbReference>
<keyword evidence="4" id="KW-1185">Reference proteome</keyword>
<reference evidence="3" key="1">
    <citation type="submission" date="2019-04" db="EMBL/GenBank/DDBJ databases">
        <title>Sequencing of skin fungus with MAO and IRED activity.</title>
        <authorList>
            <person name="Marsaioli A.J."/>
            <person name="Bonatto J.M.C."/>
            <person name="Reis Junior O."/>
        </authorList>
    </citation>
    <scope>NUCLEOTIDE SEQUENCE</scope>
    <source>
        <strain evidence="3">30M1</strain>
    </source>
</reference>
<comment type="caution">
    <text evidence="3">The sequence shown here is derived from an EMBL/GenBank/DDBJ whole genome shotgun (WGS) entry which is preliminary data.</text>
</comment>
<gene>
    <name evidence="3" type="ORF">E8E13_010443</name>
</gene>
<name>A0A9P4TQ42_CURKU</name>
<dbReference type="PANTHER" id="PTHR42085:SF1">
    <property type="entry name" value="F-BOX DOMAIN-CONTAINING PROTEIN"/>
    <property type="match status" value="1"/>
</dbReference>
<evidence type="ECO:0000313" key="4">
    <source>
        <dbReference type="Proteomes" id="UP000801428"/>
    </source>
</evidence>
<dbReference type="InterPro" id="IPR038883">
    <property type="entry name" value="AN11006-like"/>
</dbReference>
<feature type="region of interest" description="Disordered" evidence="1">
    <location>
        <begin position="125"/>
        <end position="144"/>
    </location>
</feature>
<feature type="transmembrane region" description="Helical" evidence="2">
    <location>
        <begin position="175"/>
        <end position="191"/>
    </location>
</feature>
<protein>
    <submittedName>
        <fullName evidence="3">Uncharacterized protein</fullName>
    </submittedName>
</protein>
<keyword evidence="2" id="KW-0812">Transmembrane</keyword>
<evidence type="ECO:0000256" key="1">
    <source>
        <dbReference type="SAM" id="MobiDB-lite"/>
    </source>
</evidence>
<evidence type="ECO:0000313" key="3">
    <source>
        <dbReference type="EMBL" id="KAF3010961.1"/>
    </source>
</evidence>
<dbReference type="EMBL" id="SWKU01000001">
    <property type="protein sequence ID" value="KAF3010961.1"/>
    <property type="molecule type" value="Genomic_DNA"/>
</dbReference>
<dbReference type="OrthoDB" id="4790878at2759"/>
<proteinExistence type="predicted"/>